<proteinExistence type="predicted"/>
<dbReference type="AlphaFoldDB" id="A0A1I5WZV8"/>
<reference evidence="3" key="1">
    <citation type="submission" date="2016-10" db="EMBL/GenBank/DDBJ databases">
        <authorList>
            <person name="Varghese N."/>
            <person name="Submissions S."/>
        </authorList>
    </citation>
    <scope>NUCLEOTIDE SEQUENCE [LARGE SCALE GENOMIC DNA]</scope>
    <source>
        <strain evidence="3">JCM 15604</strain>
    </source>
</reference>
<sequence length="330" mass="36863">MAAVEKITIKNEQEAWTALQQALAGEISETAQISFEGWPVFRLTIKGEDFNGTVPTRVMPPILELQKEIYRIYCRAKYQTEDTRALKQDDRDQLELVVVIEKGSTEFITELGKALNEIVKSSKMDGKQVLILLVSVGAMLTTSVGWKDWLQTKERLHGEETTVTLSQEETKRLEMVTKALTQQPELKKTHEALDDFKSDLSKRLKAEDNIKIADQSIITGARAAEIVPTPRVQAKEIRLDGEFEINEVKFPKVFGGTYRFAVTRTADGRQLMVDAAPGVLSEQQISILKDGAFGIKHVIMEINAREGRSGITGANLVSISWPKADSNDDD</sequence>
<name>A0A1I5WZV8_9GAMM</name>
<dbReference type="RefSeq" id="WP_074917572.1">
    <property type="nucleotide sequence ID" value="NZ_FOXK01000009.1"/>
</dbReference>
<organism evidence="1 3">
    <name type="scientific">Ectopseudomonas toyotomiensis</name>
    <dbReference type="NCBI Taxonomy" id="554344"/>
    <lineage>
        <taxon>Bacteria</taxon>
        <taxon>Pseudomonadati</taxon>
        <taxon>Pseudomonadota</taxon>
        <taxon>Gammaproteobacteria</taxon>
        <taxon>Pseudomonadales</taxon>
        <taxon>Pseudomonadaceae</taxon>
        <taxon>Ectopseudomonas</taxon>
    </lineage>
</organism>
<protein>
    <submittedName>
        <fullName evidence="1">Uncharacterized protein</fullName>
    </submittedName>
</protein>
<dbReference type="EMBL" id="FOXK01000009">
    <property type="protein sequence ID" value="SFQ25151.1"/>
    <property type="molecule type" value="Genomic_DNA"/>
</dbReference>
<accession>A0A1I5WZV8</accession>
<reference evidence="1" key="2">
    <citation type="submission" date="2016-10" db="EMBL/GenBank/DDBJ databases">
        <authorList>
            <person name="de Groot N.N."/>
        </authorList>
    </citation>
    <scope>NUCLEOTIDE SEQUENCE [LARGE SCALE GENOMIC DNA]</scope>
    <source>
        <strain evidence="1">JCM 15604</strain>
    </source>
</reference>
<evidence type="ECO:0000313" key="1">
    <source>
        <dbReference type="EMBL" id="SFQ25151.1"/>
    </source>
</evidence>
<dbReference type="Proteomes" id="UP000182025">
    <property type="component" value="Unassembled WGS sequence"/>
</dbReference>
<evidence type="ECO:0000313" key="3">
    <source>
        <dbReference type="Proteomes" id="UP000182025"/>
    </source>
</evidence>
<evidence type="ECO:0000313" key="2">
    <source>
        <dbReference type="EMBL" id="SFQ45675.1"/>
    </source>
</evidence>
<gene>
    <name evidence="1" type="ORF">SAMN05216177_109263</name>
    <name evidence="2" type="ORF">SAMN05216177_11513</name>
</gene>
<dbReference type="EMBL" id="FOXK01000015">
    <property type="protein sequence ID" value="SFQ45675.1"/>
    <property type="molecule type" value="Genomic_DNA"/>
</dbReference>
<keyword evidence="3" id="KW-1185">Reference proteome</keyword>
<dbReference type="OrthoDB" id="6637242at2"/>